<accession>A0ACC3D1X5</accession>
<gene>
    <name evidence="1" type="ORF">LTS18_008024</name>
</gene>
<reference evidence="1" key="1">
    <citation type="submission" date="2024-09" db="EMBL/GenBank/DDBJ databases">
        <title>Black Yeasts Isolated from many extreme environments.</title>
        <authorList>
            <person name="Coleine C."/>
            <person name="Stajich J.E."/>
            <person name="Selbmann L."/>
        </authorList>
    </citation>
    <scope>NUCLEOTIDE SEQUENCE</scope>
    <source>
        <strain evidence="1">CCFEE 5737</strain>
    </source>
</reference>
<dbReference type="EMBL" id="JAWDJW010008385">
    <property type="protein sequence ID" value="KAK3060669.1"/>
    <property type="molecule type" value="Genomic_DNA"/>
</dbReference>
<name>A0ACC3D1X5_9PEZI</name>
<evidence type="ECO:0000313" key="2">
    <source>
        <dbReference type="Proteomes" id="UP001186974"/>
    </source>
</evidence>
<comment type="caution">
    <text evidence="1">The sequence shown here is derived from an EMBL/GenBank/DDBJ whole genome shotgun (WGS) entry which is preliminary data.</text>
</comment>
<feature type="non-terminal residue" evidence="1">
    <location>
        <position position="263"/>
    </location>
</feature>
<protein>
    <submittedName>
        <fullName evidence="1">Uncharacterized protein</fullName>
    </submittedName>
</protein>
<evidence type="ECO:0000313" key="1">
    <source>
        <dbReference type="EMBL" id="KAK3060669.1"/>
    </source>
</evidence>
<organism evidence="1 2">
    <name type="scientific">Coniosporium uncinatum</name>
    <dbReference type="NCBI Taxonomy" id="93489"/>
    <lineage>
        <taxon>Eukaryota</taxon>
        <taxon>Fungi</taxon>
        <taxon>Dikarya</taxon>
        <taxon>Ascomycota</taxon>
        <taxon>Pezizomycotina</taxon>
        <taxon>Dothideomycetes</taxon>
        <taxon>Dothideomycetes incertae sedis</taxon>
        <taxon>Coniosporium</taxon>
    </lineage>
</organism>
<proteinExistence type="predicted"/>
<sequence>MRCLTFCLWLAAASFVSAWGKRPRNYDTHDYYALHIDSTSNPDQIAEYLGLEHEGQLAEIPEHHVFSALKHDNDIVEEALQELKIKRRKRDVGSEWHPLDSLKFNQKQVLRKRLVKREVPSRSEANAKRQDPPPGAATVQRQHAMKTLGIADPIFEEQWHLYNVDQPGNDMNVTGVWLQGITGKNATVCIIDDGLDMDSQDLAANYFAKGSYDFNDKVEQPKPRLVDDRHGTRCAGEVAAVRNDVCGVGVAYDSRISGVRILS</sequence>
<dbReference type="Proteomes" id="UP001186974">
    <property type="component" value="Unassembled WGS sequence"/>
</dbReference>
<keyword evidence="2" id="KW-1185">Reference proteome</keyword>